<dbReference type="Proteomes" id="UP001642464">
    <property type="component" value="Unassembled WGS sequence"/>
</dbReference>
<keyword evidence="2" id="KW-0560">Oxidoreductase</keyword>
<evidence type="ECO:0000313" key="4">
    <source>
        <dbReference type="Proteomes" id="UP001642464"/>
    </source>
</evidence>
<dbReference type="PANTHER" id="PTHR42760:SF133">
    <property type="entry name" value="3-OXOACYL-[ACYL-CARRIER-PROTEIN] REDUCTASE"/>
    <property type="match status" value="1"/>
</dbReference>
<dbReference type="InterPro" id="IPR002347">
    <property type="entry name" value="SDR_fam"/>
</dbReference>
<dbReference type="InterPro" id="IPR036291">
    <property type="entry name" value="NAD(P)-bd_dom_sf"/>
</dbReference>
<evidence type="ECO:0000256" key="2">
    <source>
        <dbReference type="ARBA" id="ARBA00023002"/>
    </source>
</evidence>
<proteinExistence type="inferred from homology"/>
<reference evidence="3 4" key="1">
    <citation type="submission" date="2024-02" db="EMBL/GenBank/DDBJ databases">
        <authorList>
            <person name="Chen Y."/>
            <person name="Shah S."/>
            <person name="Dougan E. K."/>
            <person name="Thang M."/>
            <person name="Chan C."/>
        </authorList>
    </citation>
    <scope>NUCLEOTIDE SEQUENCE [LARGE SCALE GENOMIC DNA]</scope>
</reference>
<dbReference type="CDD" id="cd05233">
    <property type="entry name" value="SDR_c"/>
    <property type="match status" value="1"/>
</dbReference>
<dbReference type="Gene3D" id="3.40.50.720">
    <property type="entry name" value="NAD(P)-binding Rossmann-like Domain"/>
    <property type="match status" value="1"/>
</dbReference>
<dbReference type="PANTHER" id="PTHR42760">
    <property type="entry name" value="SHORT-CHAIN DEHYDROGENASES/REDUCTASES FAMILY MEMBER"/>
    <property type="match status" value="1"/>
</dbReference>
<name>A0ABP0NIK6_9DINO</name>
<accession>A0ABP0NIK6</accession>
<gene>
    <name evidence="3" type="ORF">SCF082_LOCUS32834</name>
</gene>
<organism evidence="3 4">
    <name type="scientific">Durusdinium trenchii</name>
    <dbReference type="NCBI Taxonomy" id="1381693"/>
    <lineage>
        <taxon>Eukaryota</taxon>
        <taxon>Sar</taxon>
        <taxon>Alveolata</taxon>
        <taxon>Dinophyceae</taxon>
        <taxon>Suessiales</taxon>
        <taxon>Symbiodiniaceae</taxon>
        <taxon>Durusdinium</taxon>
    </lineage>
</organism>
<dbReference type="SUPFAM" id="SSF51735">
    <property type="entry name" value="NAD(P)-binding Rossmann-fold domains"/>
    <property type="match status" value="1"/>
</dbReference>
<sequence>MLSELQVEKQQKVYDIEPEIRKVGKEVICPRDGKLGAAYVDVARDPHSGRATCMLSYTWGYEVHTISNTLMTHCRRLRETPQQIRVWICAFCVNQWRVQEAVAQGAKVPFEDFQAEFADKVLRRDCGCKRNVMNILTGSALDEQQLDALLKDQLKGADELAVEEVDRCLTGFSQIGWMCNQIGLYHEGLQSLNTGIDTAQAFYGASSKMSESNALALIGLLRAKAKLLTYRGMSYSKASNHQAFEEDFDNAYRLSWQAKELLEENDLSKTSSHYAEVLGDLSIWHGKKGDVGAAIDMGLLSKKAFEDSHYTETAMYGNILKSIGISYHRRAQVATQAHTLSDQASVASASTGCEEDYRLAGDMYAESEALFIRIAQDRNPWYLDLLTQRGKLLGEEGKQEEAREKFLLAKRQFEALGLQKSPQYEEVRELLAEEDEDCQTRGPLCRLCTVVNHLSASPVLSAARRFEGQACVVTGGAQGIGFAIAQSLAREGARAVWILDKLDGSQAAKTIEKDVPGIMTKALQLDLAEEPAVQRAVEEVLRQCGRIDVLVQAAGITGKTNVKTHEVDVNDFQRVFDVNVKAVFLCAKTVLPSMLKAGYGRIVNIASISGKDGNAGMLAYSSSKAAVINLTKVMGKDYAASGKDITINCIAPAVVQTAMVDAMPPEQVKYMTDKIPMGRTAKLEEDGIHLQFWGRTTRRARNRDKEEVLMHFVVAATVLFAASGECSFTTGFCFDASGGRTVY</sequence>
<evidence type="ECO:0000313" key="3">
    <source>
        <dbReference type="EMBL" id="CAK9063404.1"/>
    </source>
</evidence>
<dbReference type="PRINTS" id="PR00080">
    <property type="entry name" value="SDRFAMILY"/>
</dbReference>
<keyword evidence="4" id="KW-1185">Reference proteome</keyword>
<dbReference type="Pfam" id="PF00106">
    <property type="entry name" value="adh_short"/>
    <property type="match status" value="1"/>
</dbReference>
<dbReference type="PRINTS" id="PR00081">
    <property type="entry name" value="GDHRDH"/>
</dbReference>
<dbReference type="EMBL" id="CAXAMM010028779">
    <property type="protein sequence ID" value="CAK9063404.1"/>
    <property type="molecule type" value="Genomic_DNA"/>
</dbReference>
<evidence type="ECO:0000256" key="1">
    <source>
        <dbReference type="ARBA" id="ARBA00006484"/>
    </source>
</evidence>
<protein>
    <submittedName>
        <fullName evidence="3">2-dehydro-3-deoxy-L-rhamnonate dehydrogenase (NAD(+)) (2-keto-3-deoxy-L-rhamnonate dehydrogenase) (KDRDH) (L-KDR dehydrogenase) (L-KDR 4-dehydrogenase)</fullName>
    </submittedName>
</protein>
<dbReference type="InterPro" id="IPR020904">
    <property type="entry name" value="Sc_DH/Rdtase_CS"/>
</dbReference>
<dbReference type="PROSITE" id="PS00061">
    <property type="entry name" value="ADH_SHORT"/>
    <property type="match status" value="1"/>
</dbReference>
<comment type="caution">
    <text evidence="3">The sequence shown here is derived from an EMBL/GenBank/DDBJ whole genome shotgun (WGS) entry which is preliminary data.</text>
</comment>
<comment type="similarity">
    <text evidence="1">Belongs to the short-chain dehydrogenases/reductases (SDR) family.</text>
</comment>